<dbReference type="RefSeq" id="WP_185788633.1">
    <property type="nucleotide sequence ID" value="NZ_JACLCP010000002.1"/>
</dbReference>
<evidence type="ECO:0000313" key="1">
    <source>
        <dbReference type="EMBL" id="MBC2844909.1"/>
    </source>
</evidence>
<gene>
    <name evidence="1" type="ORF">H7F21_07390</name>
</gene>
<dbReference type="Proteomes" id="UP000533900">
    <property type="component" value="Unassembled WGS sequence"/>
</dbReference>
<organism evidence="1 2">
    <name type="scientific">Winogradskyella flava</name>
    <dbReference type="NCBI Taxonomy" id="1884876"/>
    <lineage>
        <taxon>Bacteria</taxon>
        <taxon>Pseudomonadati</taxon>
        <taxon>Bacteroidota</taxon>
        <taxon>Flavobacteriia</taxon>
        <taxon>Flavobacteriales</taxon>
        <taxon>Flavobacteriaceae</taxon>
        <taxon>Winogradskyella</taxon>
    </lineage>
</organism>
<evidence type="ECO:0000313" key="2">
    <source>
        <dbReference type="Proteomes" id="UP000533900"/>
    </source>
</evidence>
<name>A0A842IRW8_9FLAO</name>
<protein>
    <submittedName>
        <fullName evidence="1">Uncharacterized protein</fullName>
    </submittedName>
</protein>
<sequence>MIILDRTYKKIEYSSLTLEQKENQKLSALRDWLLPMPMNGQVTVGEVKQELDMVAEESAKYGEV</sequence>
<keyword evidence="2" id="KW-1185">Reference proteome</keyword>
<proteinExistence type="predicted"/>
<comment type="caution">
    <text evidence="1">The sequence shown here is derived from an EMBL/GenBank/DDBJ whole genome shotgun (WGS) entry which is preliminary data.</text>
</comment>
<reference evidence="1" key="1">
    <citation type="submission" date="2020-08" db="EMBL/GenBank/DDBJ databases">
        <title>Winogradskyella ouciana sp. nov., isolated from the hadal seawater of the Mariana Trench.</title>
        <authorList>
            <person name="He X."/>
        </authorList>
    </citation>
    <scope>NUCLEOTIDE SEQUENCE [LARGE SCALE GENOMIC DNA]</scope>
    <source>
        <strain evidence="1">KCTC 52348</strain>
    </source>
</reference>
<dbReference type="EMBL" id="JACLCP010000002">
    <property type="protein sequence ID" value="MBC2844909.1"/>
    <property type="molecule type" value="Genomic_DNA"/>
</dbReference>
<accession>A0A842IRW8</accession>
<dbReference type="AlphaFoldDB" id="A0A842IRW8"/>